<accession>A0A518HDQ7</accession>
<sequence precursor="true">MRSSLLPVLLVAAAASPLYLASASKIVDHDVFVMGEVAQMVLDGGTLYESAWDNKAPLALLPYALPLGLAPGSYRAVQAGLLAIVTLQAILLWGMLRGEAAWFRVGAAALAILMPLHAPEFVWWSSEDVANLLVIPVVVGSYRIASRGELGRGACLGIGAGLVLGFHARQTVLLLGLVPLAALLGCGAPAARRLGAAAWMAAGAAVGLAAIAALITWVGDWGGYVETVFLAPRRYKGHPWNMIQGIYGAKDRLPAAMMVASTVVLAARGPGRPFYLALAAASAGVVLSPMKPFYHYYEQLTPALCLMVPAAIGRLCPPREAPVALGAVLAAVGLNGVLTCGHLGLVNTELPGTQALGPMDRVVEAIEGHAGEDDTLFAAGGASAYLYFATDIPSANPYFWDLFFTTNILGLAPVDPESVYRDYEADPPDLLVLDRRTMALARGESDPGGLVRYAAMLSGWLESGRFQEVEQVEGYTIFRLRGLPAANGPEAVRAER</sequence>
<protein>
    <recommendedName>
        <fullName evidence="5">Glycosyltransferase RgtA/B/C/D-like domain-containing protein</fullName>
    </recommendedName>
</protein>
<feature type="signal peptide" evidence="2">
    <location>
        <begin position="1"/>
        <end position="20"/>
    </location>
</feature>
<evidence type="ECO:0000313" key="4">
    <source>
        <dbReference type="Proteomes" id="UP000317835"/>
    </source>
</evidence>
<name>A0A518HDQ7_9BACT</name>
<feature type="transmembrane region" description="Helical" evidence="1">
    <location>
        <begin position="172"/>
        <end position="191"/>
    </location>
</feature>
<evidence type="ECO:0008006" key="5">
    <source>
        <dbReference type="Google" id="ProtNLM"/>
    </source>
</evidence>
<keyword evidence="4" id="KW-1185">Reference proteome</keyword>
<feature type="chain" id="PRO_5021953529" description="Glycosyltransferase RgtA/B/C/D-like domain-containing protein" evidence="2">
    <location>
        <begin position="21"/>
        <end position="496"/>
    </location>
</feature>
<dbReference type="EMBL" id="CP036426">
    <property type="protein sequence ID" value="QDV38970.1"/>
    <property type="molecule type" value="Genomic_DNA"/>
</dbReference>
<keyword evidence="2" id="KW-0732">Signal</keyword>
<gene>
    <name evidence="3" type="ORF">ElP_69310</name>
</gene>
<evidence type="ECO:0000256" key="2">
    <source>
        <dbReference type="SAM" id="SignalP"/>
    </source>
</evidence>
<dbReference type="RefSeq" id="WP_145277887.1">
    <property type="nucleotide sequence ID" value="NZ_CP036426.1"/>
</dbReference>
<feature type="transmembrane region" description="Helical" evidence="1">
    <location>
        <begin position="198"/>
        <end position="219"/>
    </location>
</feature>
<feature type="transmembrane region" description="Helical" evidence="1">
    <location>
        <begin position="101"/>
        <end position="117"/>
    </location>
</feature>
<dbReference type="KEGG" id="tpla:ElP_69310"/>
<dbReference type="Proteomes" id="UP000317835">
    <property type="component" value="Chromosome"/>
</dbReference>
<keyword evidence="1" id="KW-1133">Transmembrane helix</keyword>
<keyword evidence="1" id="KW-0472">Membrane</keyword>
<proteinExistence type="predicted"/>
<keyword evidence="1" id="KW-0812">Transmembrane</keyword>
<evidence type="ECO:0000256" key="1">
    <source>
        <dbReference type="SAM" id="Phobius"/>
    </source>
</evidence>
<dbReference type="AlphaFoldDB" id="A0A518HDQ7"/>
<feature type="transmembrane region" description="Helical" evidence="1">
    <location>
        <begin position="76"/>
        <end position="94"/>
    </location>
</feature>
<organism evidence="3 4">
    <name type="scientific">Tautonia plasticadhaerens</name>
    <dbReference type="NCBI Taxonomy" id="2527974"/>
    <lineage>
        <taxon>Bacteria</taxon>
        <taxon>Pseudomonadati</taxon>
        <taxon>Planctomycetota</taxon>
        <taxon>Planctomycetia</taxon>
        <taxon>Isosphaerales</taxon>
        <taxon>Isosphaeraceae</taxon>
        <taxon>Tautonia</taxon>
    </lineage>
</organism>
<evidence type="ECO:0000313" key="3">
    <source>
        <dbReference type="EMBL" id="QDV38970.1"/>
    </source>
</evidence>
<reference evidence="3 4" key="1">
    <citation type="submission" date="2019-02" db="EMBL/GenBank/DDBJ databases">
        <title>Deep-cultivation of Planctomycetes and their phenomic and genomic characterization uncovers novel biology.</title>
        <authorList>
            <person name="Wiegand S."/>
            <person name="Jogler M."/>
            <person name="Boedeker C."/>
            <person name="Pinto D."/>
            <person name="Vollmers J."/>
            <person name="Rivas-Marin E."/>
            <person name="Kohn T."/>
            <person name="Peeters S.H."/>
            <person name="Heuer A."/>
            <person name="Rast P."/>
            <person name="Oberbeckmann S."/>
            <person name="Bunk B."/>
            <person name="Jeske O."/>
            <person name="Meyerdierks A."/>
            <person name="Storesund J.E."/>
            <person name="Kallscheuer N."/>
            <person name="Luecker S."/>
            <person name="Lage O.M."/>
            <person name="Pohl T."/>
            <person name="Merkel B.J."/>
            <person name="Hornburger P."/>
            <person name="Mueller R.-W."/>
            <person name="Bruemmer F."/>
            <person name="Labrenz M."/>
            <person name="Spormann A.M."/>
            <person name="Op den Camp H."/>
            <person name="Overmann J."/>
            <person name="Amann R."/>
            <person name="Jetten M.S.M."/>
            <person name="Mascher T."/>
            <person name="Medema M.H."/>
            <person name="Devos D.P."/>
            <person name="Kaster A.-K."/>
            <person name="Ovreas L."/>
            <person name="Rohde M."/>
            <person name="Galperin M.Y."/>
            <person name="Jogler C."/>
        </authorList>
    </citation>
    <scope>NUCLEOTIDE SEQUENCE [LARGE SCALE GENOMIC DNA]</scope>
    <source>
        <strain evidence="3 4">ElP</strain>
    </source>
</reference>